<organism evidence="1">
    <name type="scientific">Arundo donax</name>
    <name type="common">Giant reed</name>
    <name type="synonym">Donax arundinaceus</name>
    <dbReference type="NCBI Taxonomy" id="35708"/>
    <lineage>
        <taxon>Eukaryota</taxon>
        <taxon>Viridiplantae</taxon>
        <taxon>Streptophyta</taxon>
        <taxon>Embryophyta</taxon>
        <taxon>Tracheophyta</taxon>
        <taxon>Spermatophyta</taxon>
        <taxon>Magnoliopsida</taxon>
        <taxon>Liliopsida</taxon>
        <taxon>Poales</taxon>
        <taxon>Poaceae</taxon>
        <taxon>PACMAD clade</taxon>
        <taxon>Arundinoideae</taxon>
        <taxon>Arundineae</taxon>
        <taxon>Arundo</taxon>
    </lineage>
</organism>
<dbReference type="AlphaFoldDB" id="A0A0A8YNP0"/>
<accession>A0A0A8YNP0</accession>
<proteinExistence type="predicted"/>
<sequence length="22" mass="2281">MRCSCKGNTAFSSGTKICTGDI</sequence>
<protein>
    <submittedName>
        <fullName evidence="1">Uncharacterized protein</fullName>
    </submittedName>
</protein>
<reference evidence="1" key="2">
    <citation type="journal article" date="2015" name="Data Brief">
        <title>Shoot transcriptome of the giant reed, Arundo donax.</title>
        <authorList>
            <person name="Barrero R.A."/>
            <person name="Guerrero F.D."/>
            <person name="Moolhuijzen P."/>
            <person name="Goolsby J.A."/>
            <person name="Tidwell J."/>
            <person name="Bellgard S.E."/>
            <person name="Bellgard M.I."/>
        </authorList>
    </citation>
    <scope>NUCLEOTIDE SEQUENCE</scope>
    <source>
        <tissue evidence="1">Shoot tissue taken approximately 20 cm above the soil surface</tissue>
    </source>
</reference>
<evidence type="ECO:0000313" key="1">
    <source>
        <dbReference type="EMBL" id="JAD28384.1"/>
    </source>
</evidence>
<dbReference type="EMBL" id="GBRH01269511">
    <property type="protein sequence ID" value="JAD28384.1"/>
    <property type="molecule type" value="Transcribed_RNA"/>
</dbReference>
<reference evidence="1" key="1">
    <citation type="submission" date="2014-09" db="EMBL/GenBank/DDBJ databases">
        <authorList>
            <person name="Magalhaes I.L.F."/>
            <person name="Oliveira U."/>
            <person name="Santos F.R."/>
            <person name="Vidigal T.H.D.A."/>
            <person name="Brescovit A.D."/>
            <person name="Santos A.J."/>
        </authorList>
    </citation>
    <scope>NUCLEOTIDE SEQUENCE</scope>
    <source>
        <tissue evidence="1">Shoot tissue taken approximately 20 cm above the soil surface</tissue>
    </source>
</reference>
<name>A0A0A8YNP0_ARUDO</name>